<dbReference type="Proteomes" id="UP000563094">
    <property type="component" value="Unassembled WGS sequence"/>
</dbReference>
<protein>
    <submittedName>
        <fullName evidence="6">Putative sulfatase</fullName>
        <ecNumber evidence="6">3.1.6.-</ecNumber>
    </submittedName>
</protein>
<feature type="domain" description="Sulfatase N-terminal" evidence="5">
    <location>
        <begin position="35"/>
        <end position="307"/>
    </location>
</feature>
<dbReference type="InterPro" id="IPR000917">
    <property type="entry name" value="Sulfatase_N"/>
</dbReference>
<dbReference type="InterPro" id="IPR024607">
    <property type="entry name" value="Sulfatase_CS"/>
</dbReference>
<sequence>MNVNFFKHGFLLISWLGLALAACAQTPSKSARNQPNILLILADDLTFRDIEPYGNTQVKTPNLARLAKEGLCIDNMYTATAMCAPARQQLYTGLFPVRNGAFPNHSQVYPGTKSVAHHLQALGYETGFIGKKHYNPESAFPWTYLGGRDHDDGTGQDIDLSKAETYINSQKTKPFFLVVASNQPHAPLNRGNAAAYPPAQIKVPADLVDTKETRAQLSKYFAEITYLDSLVGVCLNIIDKAGLKENTVVMFASEHGSGFPFAKWTTYDSGLKAAFIVRWPGQVKPNSRSNTMMQYADVVPTLVDIAGGDPAKINTGNKDATGQTGFDGLSFKQVLLGKTEKHRDVVYGVHTTRGIIQGSDSYPIRSVRSGRYLYVQNLNHQAKFQNLATKGKLIESWSQTGNAQDASRAQKFVSRPAEELYDVQKDPYQLTNLAGQPALKNVQQDLRNQLAAFMKQQGDQGVATEMQALTRQPKHAEDGEAAGTHGSANKKGDKGKKKKQ</sequence>
<keyword evidence="2 6" id="KW-0378">Hydrolase</keyword>
<feature type="region of interest" description="Disordered" evidence="3">
    <location>
        <begin position="457"/>
        <end position="500"/>
    </location>
</feature>
<proteinExistence type="inferred from homology"/>
<dbReference type="PANTHER" id="PTHR43751">
    <property type="entry name" value="SULFATASE"/>
    <property type="match status" value="1"/>
</dbReference>
<dbReference type="PROSITE" id="PS51257">
    <property type="entry name" value="PROKAR_LIPOPROTEIN"/>
    <property type="match status" value="1"/>
</dbReference>
<dbReference type="PANTHER" id="PTHR43751:SF1">
    <property type="entry name" value="SULFATASE ATSG-RELATED"/>
    <property type="match status" value="1"/>
</dbReference>
<dbReference type="GO" id="GO:0016787">
    <property type="term" value="F:hydrolase activity"/>
    <property type="evidence" value="ECO:0007669"/>
    <property type="project" value="UniProtKB-KW"/>
</dbReference>
<dbReference type="PROSITE" id="PS00149">
    <property type="entry name" value="SULFATASE_2"/>
    <property type="match status" value="1"/>
</dbReference>
<keyword evidence="4" id="KW-0732">Signal</keyword>
<feature type="signal peptide" evidence="4">
    <location>
        <begin position="1"/>
        <end position="24"/>
    </location>
</feature>
<organism evidence="6 7">
    <name type="scientific">Rufibacter quisquiliarum</name>
    <dbReference type="NCBI Taxonomy" id="1549639"/>
    <lineage>
        <taxon>Bacteria</taxon>
        <taxon>Pseudomonadati</taxon>
        <taxon>Bacteroidota</taxon>
        <taxon>Cytophagia</taxon>
        <taxon>Cytophagales</taxon>
        <taxon>Hymenobacteraceae</taxon>
        <taxon>Rufibacter</taxon>
    </lineage>
</organism>
<dbReference type="Pfam" id="PF00884">
    <property type="entry name" value="Sulfatase"/>
    <property type="match status" value="1"/>
</dbReference>
<evidence type="ECO:0000313" key="6">
    <source>
        <dbReference type="EMBL" id="MBA9075830.1"/>
    </source>
</evidence>
<dbReference type="EMBL" id="JACJIQ010000001">
    <property type="protein sequence ID" value="MBA9075830.1"/>
    <property type="molecule type" value="Genomic_DNA"/>
</dbReference>
<keyword evidence="7" id="KW-1185">Reference proteome</keyword>
<dbReference type="RefSeq" id="WP_182511511.1">
    <property type="nucleotide sequence ID" value="NZ_JACJIQ010000001.1"/>
</dbReference>
<dbReference type="InterPro" id="IPR017850">
    <property type="entry name" value="Alkaline_phosphatase_core_sf"/>
</dbReference>
<reference evidence="6 7" key="1">
    <citation type="submission" date="2020-08" db="EMBL/GenBank/DDBJ databases">
        <title>Genomic Encyclopedia of Type Strains, Phase IV (KMG-IV): sequencing the most valuable type-strain genomes for metagenomic binning, comparative biology and taxonomic classification.</title>
        <authorList>
            <person name="Goeker M."/>
        </authorList>
    </citation>
    <scope>NUCLEOTIDE SEQUENCE [LARGE SCALE GENOMIC DNA]</scope>
    <source>
        <strain evidence="6 7">DSM 29854</strain>
    </source>
</reference>
<comment type="similarity">
    <text evidence="1">Belongs to the sulfatase family.</text>
</comment>
<dbReference type="AlphaFoldDB" id="A0A839GBZ0"/>
<evidence type="ECO:0000256" key="1">
    <source>
        <dbReference type="ARBA" id="ARBA00008779"/>
    </source>
</evidence>
<dbReference type="CDD" id="cd16027">
    <property type="entry name" value="SGSH"/>
    <property type="match status" value="1"/>
</dbReference>
<feature type="chain" id="PRO_5032507305" evidence="4">
    <location>
        <begin position="25"/>
        <end position="500"/>
    </location>
</feature>
<evidence type="ECO:0000256" key="2">
    <source>
        <dbReference type="ARBA" id="ARBA00022801"/>
    </source>
</evidence>
<accession>A0A839GBZ0</accession>
<gene>
    <name evidence="6" type="ORF">FHS90_000527</name>
</gene>
<dbReference type="Gene3D" id="3.40.720.10">
    <property type="entry name" value="Alkaline Phosphatase, subunit A"/>
    <property type="match status" value="1"/>
</dbReference>
<dbReference type="EC" id="3.1.6.-" evidence="6"/>
<dbReference type="SUPFAM" id="SSF53649">
    <property type="entry name" value="Alkaline phosphatase-like"/>
    <property type="match status" value="1"/>
</dbReference>
<evidence type="ECO:0000256" key="4">
    <source>
        <dbReference type="SAM" id="SignalP"/>
    </source>
</evidence>
<evidence type="ECO:0000313" key="7">
    <source>
        <dbReference type="Proteomes" id="UP000563094"/>
    </source>
</evidence>
<comment type="caution">
    <text evidence="6">The sequence shown here is derived from an EMBL/GenBank/DDBJ whole genome shotgun (WGS) entry which is preliminary data.</text>
</comment>
<evidence type="ECO:0000256" key="3">
    <source>
        <dbReference type="SAM" id="MobiDB-lite"/>
    </source>
</evidence>
<evidence type="ECO:0000259" key="5">
    <source>
        <dbReference type="Pfam" id="PF00884"/>
    </source>
</evidence>
<dbReference type="InterPro" id="IPR052701">
    <property type="entry name" value="GAG_Ulvan_Degrading_Sulfatases"/>
</dbReference>
<name>A0A839GBZ0_9BACT</name>